<reference evidence="2" key="1">
    <citation type="submission" date="2022-11" db="EMBL/GenBank/DDBJ databases">
        <title>Centuries of genome instability and evolution in soft-shell clam transmissible cancer (bioRxiv).</title>
        <authorList>
            <person name="Hart S.F.M."/>
            <person name="Yonemitsu M.A."/>
            <person name="Giersch R.M."/>
            <person name="Beal B.F."/>
            <person name="Arriagada G."/>
            <person name="Davis B.W."/>
            <person name="Ostrander E.A."/>
            <person name="Goff S.P."/>
            <person name="Metzger M.J."/>
        </authorList>
    </citation>
    <scope>NUCLEOTIDE SEQUENCE</scope>
    <source>
        <strain evidence="2">MELC-2E11</strain>
        <tissue evidence="2">Siphon/mantle</tissue>
    </source>
</reference>
<evidence type="ECO:0000313" key="2">
    <source>
        <dbReference type="EMBL" id="WAR27944.1"/>
    </source>
</evidence>
<feature type="domain" description="Asl1-like glycosyl hydrolase catalytic" evidence="1">
    <location>
        <begin position="1"/>
        <end position="118"/>
    </location>
</feature>
<dbReference type="EMBL" id="CP111026">
    <property type="protein sequence ID" value="WAR27944.1"/>
    <property type="molecule type" value="Genomic_DNA"/>
</dbReference>
<evidence type="ECO:0000259" key="1">
    <source>
        <dbReference type="Pfam" id="PF11790"/>
    </source>
</evidence>
<dbReference type="SUPFAM" id="SSF51445">
    <property type="entry name" value="(Trans)glycosidases"/>
    <property type="match status" value="1"/>
</dbReference>
<dbReference type="PANTHER" id="PTHR34154">
    <property type="entry name" value="ALKALI-SENSITIVE LINKAGE PROTEIN 1"/>
    <property type="match status" value="1"/>
</dbReference>
<name>A0ABY7G347_MYAAR</name>
<sequence length="167" mass="19508">MAWKSKWNNHTHMNFTSQAKYILGFNEPDQAEQANMTPETVAGLWPDIERNSNGRPLVSPAPAHHDFKWLDEFFRLCNNCRVDYIAAHAYNCDANHIMTYLQRMHNRYHKKIWLTEYSWFMARMLRIFGGGFMDPSAALLHNETSTLTRLGHFYNNFQPSDHASIVG</sequence>
<accession>A0ABY7G347</accession>
<dbReference type="InterPro" id="IPR017853">
    <property type="entry name" value="GH"/>
</dbReference>
<dbReference type="Pfam" id="PF11790">
    <property type="entry name" value="Glyco_hydro_cc"/>
    <property type="match status" value="1"/>
</dbReference>
<dbReference type="Gene3D" id="3.20.20.80">
    <property type="entry name" value="Glycosidases"/>
    <property type="match status" value="1"/>
</dbReference>
<organism evidence="2 3">
    <name type="scientific">Mya arenaria</name>
    <name type="common">Soft-shell clam</name>
    <dbReference type="NCBI Taxonomy" id="6604"/>
    <lineage>
        <taxon>Eukaryota</taxon>
        <taxon>Metazoa</taxon>
        <taxon>Spiralia</taxon>
        <taxon>Lophotrochozoa</taxon>
        <taxon>Mollusca</taxon>
        <taxon>Bivalvia</taxon>
        <taxon>Autobranchia</taxon>
        <taxon>Heteroconchia</taxon>
        <taxon>Euheterodonta</taxon>
        <taxon>Imparidentia</taxon>
        <taxon>Neoheterodontei</taxon>
        <taxon>Myida</taxon>
        <taxon>Myoidea</taxon>
        <taxon>Myidae</taxon>
        <taxon>Mya</taxon>
    </lineage>
</organism>
<dbReference type="InterPro" id="IPR053183">
    <property type="entry name" value="ASL1"/>
</dbReference>
<proteinExistence type="predicted"/>
<evidence type="ECO:0000313" key="3">
    <source>
        <dbReference type="Proteomes" id="UP001164746"/>
    </source>
</evidence>
<dbReference type="Proteomes" id="UP001164746">
    <property type="component" value="Chromosome 15"/>
</dbReference>
<protein>
    <submittedName>
        <fullName evidence="2">ASL1-like protein</fullName>
    </submittedName>
</protein>
<dbReference type="InterPro" id="IPR024655">
    <property type="entry name" value="Asl1_glyco_hydro_catalytic"/>
</dbReference>
<dbReference type="PANTHER" id="PTHR34154:SF3">
    <property type="entry name" value="ALKALI-SENSITIVE LINKAGE PROTEIN 1"/>
    <property type="match status" value="1"/>
</dbReference>
<gene>
    <name evidence="2" type="ORF">MAR_013648</name>
</gene>
<keyword evidence="3" id="KW-1185">Reference proteome</keyword>